<dbReference type="InterPro" id="IPR030878">
    <property type="entry name" value="Ribosomal_uL15"/>
</dbReference>
<evidence type="ECO:0000256" key="4">
    <source>
        <dbReference type="HAMAP-Rule" id="MF_01341"/>
    </source>
</evidence>
<dbReference type="PROSITE" id="PS00475">
    <property type="entry name" value="RIBOSOMAL_L15"/>
    <property type="match status" value="1"/>
</dbReference>
<comment type="function">
    <text evidence="4">Binds to the 23S rRNA.</text>
</comment>
<gene>
    <name evidence="4 8" type="primary">rplO</name>
    <name evidence="8" type="ORF">F3J40_24140</name>
</gene>
<dbReference type="InterPro" id="IPR001196">
    <property type="entry name" value="Ribosomal_uL15_CS"/>
</dbReference>
<dbReference type="PANTHER" id="PTHR12934:SF11">
    <property type="entry name" value="LARGE RIBOSOMAL SUBUNIT PROTEIN UL15M"/>
    <property type="match status" value="1"/>
</dbReference>
<protein>
    <recommendedName>
        <fullName evidence="4">Large ribosomal subunit protein uL15</fullName>
    </recommendedName>
</protein>
<dbReference type="InterPro" id="IPR036227">
    <property type="entry name" value="Ribosomal_uL15/eL18_sf"/>
</dbReference>
<dbReference type="GO" id="GO:0005840">
    <property type="term" value="C:ribosome"/>
    <property type="evidence" value="ECO:0007669"/>
    <property type="project" value="UniProtKB-KW"/>
</dbReference>
<keyword evidence="4" id="KW-0699">rRNA-binding</keyword>
<dbReference type="Pfam" id="PF00828">
    <property type="entry name" value="Ribosomal_L27A"/>
    <property type="match status" value="1"/>
</dbReference>
<evidence type="ECO:0000256" key="2">
    <source>
        <dbReference type="ARBA" id="ARBA00022980"/>
    </source>
</evidence>
<evidence type="ECO:0000313" key="8">
    <source>
        <dbReference type="EMBL" id="NIF24667.1"/>
    </source>
</evidence>
<dbReference type="InterPro" id="IPR005749">
    <property type="entry name" value="Ribosomal_uL15_bac-type"/>
</dbReference>
<dbReference type="HAMAP" id="MF_01341">
    <property type="entry name" value="Ribosomal_uL15"/>
    <property type="match status" value="1"/>
</dbReference>
<comment type="caution">
    <text evidence="8">The sequence shown here is derived from an EMBL/GenBank/DDBJ whole genome shotgun (WGS) entry which is preliminary data.</text>
</comment>
<dbReference type="NCBIfam" id="TIGR01071">
    <property type="entry name" value="rplO_bact"/>
    <property type="match status" value="1"/>
</dbReference>
<dbReference type="RefSeq" id="WP_017345841.1">
    <property type="nucleotide sequence ID" value="NZ_VWXF01000018.1"/>
</dbReference>
<reference evidence="8 9" key="1">
    <citation type="journal article" date="2019" name="bioRxiv">
        <title>Bacteria contribute to plant secondary compound degradation in a generalist herbivore system.</title>
        <authorList>
            <person name="Francoeur C.B."/>
            <person name="Khadempour L."/>
            <person name="Moreira-Soto R.D."/>
            <person name="Gotting K."/>
            <person name="Book A.J."/>
            <person name="Pinto-Tomas A.A."/>
            <person name="Keefover-Ring K."/>
            <person name="Currie C.R."/>
        </authorList>
    </citation>
    <scope>NUCLEOTIDE SEQUENCE [LARGE SCALE GENOMIC DNA]</scope>
    <source>
        <strain evidence="8">Acro-835</strain>
    </source>
</reference>
<evidence type="ECO:0000256" key="6">
    <source>
        <dbReference type="SAM" id="MobiDB-lite"/>
    </source>
</evidence>
<accession>A0ABX0RH63</accession>
<feature type="compositionally biased region" description="Gly residues" evidence="6">
    <location>
        <begin position="21"/>
        <end position="31"/>
    </location>
</feature>
<keyword evidence="3 4" id="KW-0687">Ribonucleoprotein</keyword>
<dbReference type="SUPFAM" id="SSF52080">
    <property type="entry name" value="Ribosomal proteins L15p and L18e"/>
    <property type="match status" value="1"/>
</dbReference>
<keyword evidence="4" id="KW-0694">RNA-binding</keyword>
<dbReference type="Gene3D" id="3.100.10.10">
    <property type="match status" value="1"/>
</dbReference>
<feature type="domain" description="Large ribosomal subunit protein uL15/eL18" evidence="7">
    <location>
        <begin position="78"/>
        <end position="143"/>
    </location>
</feature>
<dbReference type="InterPro" id="IPR021131">
    <property type="entry name" value="Ribosomal_uL15/eL18"/>
</dbReference>
<evidence type="ECO:0000256" key="5">
    <source>
        <dbReference type="RuleBase" id="RU003888"/>
    </source>
</evidence>
<organism evidence="8 9">
    <name type="scientific">Candidatus Pantoea multigeneris</name>
    <dbReference type="NCBI Taxonomy" id="2608357"/>
    <lineage>
        <taxon>Bacteria</taxon>
        <taxon>Pseudomonadati</taxon>
        <taxon>Pseudomonadota</taxon>
        <taxon>Gammaproteobacteria</taxon>
        <taxon>Enterobacterales</taxon>
        <taxon>Erwiniaceae</taxon>
        <taxon>Pantoea</taxon>
    </lineage>
</organism>
<dbReference type="EMBL" id="VWXF01000018">
    <property type="protein sequence ID" value="NIF24667.1"/>
    <property type="molecule type" value="Genomic_DNA"/>
</dbReference>
<dbReference type="Proteomes" id="UP001515683">
    <property type="component" value="Unassembled WGS sequence"/>
</dbReference>
<feature type="region of interest" description="Disordered" evidence="6">
    <location>
        <begin position="1"/>
        <end position="53"/>
    </location>
</feature>
<evidence type="ECO:0000256" key="1">
    <source>
        <dbReference type="ARBA" id="ARBA00007320"/>
    </source>
</evidence>
<dbReference type="PANTHER" id="PTHR12934">
    <property type="entry name" value="50S RIBOSOMAL PROTEIN L15"/>
    <property type="match status" value="1"/>
</dbReference>
<name>A0ABX0RH63_9GAMM</name>
<evidence type="ECO:0000259" key="7">
    <source>
        <dbReference type="Pfam" id="PF00828"/>
    </source>
</evidence>
<keyword evidence="9" id="KW-1185">Reference proteome</keyword>
<proteinExistence type="inferred from homology"/>
<keyword evidence="2 4" id="KW-0689">Ribosomal protein</keyword>
<evidence type="ECO:0000256" key="3">
    <source>
        <dbReference type="ARBA" id="ARBA00023274"/>
    </source>
</evidence>
<comment type="similarity">
    <text evidence="1 4 5">Belongs to the universal ribosomal protein uL15 family.</text>
</comment>
<sequence length="144" mass="15074">MRLNTLSPAEGSKQAGKRLGRGIGSGLGKTGGRGHKGQNSRSGGGVRRGFEGGQMPLYRRLPKFGFTSRKSFVTTEVRLSDLAKIEGGIVDLNSLKAANIVGVQIEFVKVILSGEVTAPVTIRGLRVTKGARAAIEAAGGKIEE</sequence>
<comment type="subunit">
    <text evidence="4">Part of the 50S ribosomal subunit.</text>
</comment>
<evidence type="ECO:0000313" key="9">
    <source>
        <dbReference type="Proteomes" id="UP001515683"/>
    </source>
</evidence>